<keyword evidence="8" id="KW-0813">Transport</keyword>
<comment type="caution">
    <text evidence="8">The sequence shown here is derived from an EMBL/GenBank/DDBJ whole genome shotgun (WGS) entry which is preliminary data.</text>
</comment>
<organism evidence="8 9">
    <name type="scientific">Arthrobacter pigmenti</name>
    <dbReference type="NCBI Taxonomy" id="271432"/>
    <lineage>
        <taxon>Bacteria</taxon>
        <taxon>Bacillati</taxon>
        <taxon>Actinomycetota</taxon>
        <taxon>Actinomycetes</taxon>
        <taxon>Micrococcales</taxon>
        <taxon>Micrococcaceae</taxon>
        <taxon>Arthrobacter</taxon>
    </lineage>
</organism>
<evidence type="ECO:0000256" key="1">
    <source>
        <dbReference type="ARBA" id="ARBA00022475"/>
    </source>
</evidence>
<evidence type="ECO:0000313" key="8">
    <source>
        <dbReference type="EMBL" id="NJC24467.1"/>
    </source>
</evidence>
<sequence length="458" mass="48199">MKRSNKITAAIGALSLVAALSGCSSSQGASSGEVLTMWTFKQSQVEALQALGDEWGAQNDMTVEVSVYTPDATYKTKVQAAAQSNTLPDILSVNSGGLDWAWAQAGITQDITEEFDESWQSQFLPGVVRAATVTASTIENSGDDPATTLKNLEADHSYSVPYLAGTPGVVFASKKALEAAGVDTSNPPATWDEWISDIEKTVANDPTNGGIVTGLKVPETGYLWLYRPLSYAYLGPDGFEGRQSNAQDPSWTSNESVKTLELYDQLTPLWSPGVLNLDIDQADQSFASGKAAWVVGGTYTLSSLTTFGMDASDVMVFPVPSPSGGEISRLSYQAAPLVNGAVTTTSEHKEEAISFLKYITSVEGAELFAKEAQDLPATQISSSALSSELLEQLVGLVTPDESGGEPFNANDRSADPPASNIAHTSAVALANLPAKSAPVSSVASTLADLYEAAWEAAK</sequence>
<keyword evidence="1" id="KW-1003">Cell membrane</keyword>
<dbReference type="AlphaFoldDB" id="A0A846RWB7"/>
<evidence type="ECO:0000256" key="7">
    <source>
        <dbReference type="SAM" id="SignalP"/>
    </source>
</evidence>
<dbReference type="Pfam" id="PF01547">
    <property type="entry name" value="SBP_bac_1"/>
    <property type="match status" value="1"/>
</dbReference>
<dbReference type="PANTHER" id="PTHR43649:SF33">
    <property type="entry name" value="POLYGALACTURONAN_RHAMNOGALACTURONAN-BINDING PROTEIN YTCQ"/>
    <property type="match status" value="1"/>
</dbReference>
<keyword evidence="2 7" id="KW-0732">Signal</keyword>
<feature type="signal peptide" evidence="7">
    <location>
        <begin position="1"/>
        <end position="29"/>
    </location>
</feature>
<gene>
    <name evidence="8" type="ORF">BJ994_003543</name>
</gene>
<dbReference type="InterPro" id="IPR050490">
    <property type="entry name" value="Bact_solute-bd_prot1"/>
</dbReference>
<keyword evidence="8" id="KW-0762">Sugar transport</keyword>
<evidence type="ECO:0000256" key="3">
    <source>
        <dbReference type="ARBA" id="ARBA00023136"/>
    </source>
</evidence>
<dbReference type="EMBL" id="JAATJL010000001">
    <property type="protein sequence ID" value="NJC24467.1"/>
    <property type="molecule type" value="Genomic_DNA"/>
</dbReference>
<dbReference type="PANTHER" id="PTHR43649">
    <property type="entry name" value="ARABINOSE-BINDING PROTEIN-RELATED"/>
    <property type="match status" value="1"/>
</dbReference>
<keyword evidence="3" id="KW-0472">Membrane</keyword>
<dbReference type="SUPFAM" id="SSF53850">
    <property type="entry name" value="Periplasmic binding protein-like II"/>
    <property type="match status" value="1"/>
</dbReference>
<proteinExistence type="predicted"/>
<evidence type="ECO:0000256" key="4">
    <source>
        <dbReference type="ARBA" id="ARBA00023139"/>
    </source>
</evidence>
<name>A0A846RWB7_9MICC</name>
<evidence type="ECO:0000256" key="5">
    <source>
        <dbReference type="ARBA" id="ARBA00023288"/>
    </source>
</evidence>
<keyword evidence="5" id="KW-0449">Lipoprotein</keyword>
<accession>A0A846RWB7</accession>
<evidence type="ECO:0000313" key="9">
    <source>
        <dbReference type="Proteomes" id="UP000547458"/>
    </source>
</evidence>
<dbReference type="RefSeq" id="WP_167995712.1">
    <property type="nucleotide sequence ID" value="NZ_JAATJL010000001.1"/>
</dbReference>
<dbReference type="InterPro" id="IPR006059">
    <property type="entry name" value="SBP"/>
</dbReference>
<dbReference type="PROSITE" id="PS51257">
    <property type="entry name" value="PROKAR_LIPOPROTEIN"/>
    <property type="match status" value="1"/>
</dbReference>
<keyword evidence="4" id="KW-0564">Palmitate</keyword>
<keyword evidence="9" id="KW-1185">Reference proteome</keyword>
<protein>
    <submittedName>
        <fullName evidence="8">Multiple sugar transport system substrate-binding protein</fullName>
    </submittedName>
</protein>
<dbReference type="Proteomes" id="UP000547458">
    <property type="component" value="Unassembled WGS sequence"/>
</dbReference>
<evidence type="ECO:0000256" key="2">
    <source>
        <dbReference type="ARBA" id="ARBA00022729"/>
    </source>
</evidence>
<evidence type="ECO:0000256" key="6">
    <source>
        <dbReference type="SAM" id="MobiDB-lite"/>
    </source>
</evidence>
<feature type="region of interest" description="Disordered" evidence="6">
    <location>
        <begin position="400"/>
        <end position="419"/>
    </location>
</feature>
<dbReference type="Gene3D" id="3.40.190.10">
    <property type="entry name" value="Periplasmic binding protein-like II"/>
    <property type="match status" value="1"/>
</dbReference>
<feature type="chain" id="PRO_5038592230" evidence="7">
    <location>
        <begin position="30"/>
        <end position="458"/>
    </location>
</feature>
<reference evidence="8 9" key="1">
    <citation type="submission" date="2020-03" db="EMBL/GenBank/DDBJ databases">
        <title>Sequencing the genomes of 1000 actinobacteria strains.</title>
        <authorList>
            <person name="Klenk H.-P."/>
        </authorList>
    </citation>
    <scope>NUCLEOTIDE SEQUENCE [LARGE SCALE GENOMIC DNA]</scope>
    <source>
        <strain evidence="8 9">DSM 16403</strain>
    </source>
</reference>